<dbReference type="InterPro" id="IPR016181">
    <property type="entry name" value="Acyl_CoA_acyltransferase"/>
</dbReference>
<gene>
    <name evidence="1" type="ORF">M3P05_08130</name>
</gene>
<dbReference type="SUPFAM" id="SSF55729">
    <property type="entry name" value="Acyl-CoA N-acyltransferases (Nat)"/>
    <property type="match status" value="1"/>
</dbReference>
<dbReference type="EMBL" id="JAMFLX010000008">
    <property type="protein sequence ID" value="MCL6269903.1"/>
    <property type="molecule type" value="Genomic_DNA"/>
</dbReference>
<comment type="caution">
    <text evidence="1">The sequence shown here is derived from an EMBL/GenBank/DDBJ whole genome shotgun (WGS) entry which is preliminary data.</text>
</comment>
<name>A0ABT0PF21_9GAMM</name>
<accession>A0ABT0PF21</accession>
<reference evidence="1 2" key="1">
    <citation type="submission" date="2022-05" db="EMBL/GenBank/DDBJ databases">
        <authorList>
            <person name="Park J.-S."/>
        </authorList>
    </citation>
    <scope>NUCLEOTIDE SEQUENCE [LARGE SCALE GENOMIC DNA]</scope>
    <source>
        <strain evidence="1 2">2012CJ34-2</strain>
    </source>
</reference>
<proteinExistence type="predicted"/>
<dbReference type="Gene3D" id="3.40.630.30">
    <property type="match status" value="1"/>
</dbReference>
<dbReference type="RefSeq" id="WP_249699008.1">
    <property type="nucleotide sequence ID" value="NZ_JAMFLX010000008.1"/>
</dbReference>
<keyword evidence="2" id="KW-1185">Reference proteome</keyword>
<dbReference type="Proteomes" id="UP001203338">
    <property type="component" value="Unassembled WGS sequence"/>
</dbReference>
<evidence type="ECO:0000313" key="2">
    <source>
        <dbReference type="Proteomes" id="UP001203338"/>
    </source>
</evidence>
<organism evidence="1 2">
    <name type="scientific">Parendozoicomonas callyspongiae</name>
    <dbReference type="NCBI Taxonomy" id="2942213"/>
    <lineage>
        <taxon>Bacteria</taxon>
        <taxon>Pseudomonadati</taxon>
        <taxon>Pseudomonadota</taxon>
        <taxon>Gammaproteobacteria</taxon>
        <taxon>Oceanospirillales</taxon>
        <taxon>Endozoicomonadaceae</taxon>
        <taxon>Parendozoicomonas</taxon>
    </lineage>
</organism>
<evidence type="ECO:0000313" key="1">
    <source>
        <dbReference type="EMBL" id="MCL6269903.1"/>
    </source>
</evidence>
<sequence length="214" mass="24525">MTTATFGESIDMRITTRYLDSSWTREVRSLLYHTYRDDSVFQSLLEADRAGYDQRIRACTRELAAYYFSENMPVIGVLEGDRLIGVAFVSRSEDISTIVGRLLWKWKMVLTIGYKCTVNYLEYLRKLQEVLPEEHAYLLPLIGVHPRFRRSGHCRTLLKAVHDLSDLDQNGKGTSLCLSNEALQAFFGGFGYQQIGQVDHNGVKQLVLFRARTS</sequence>
<protein>
    <recommendedName>
        <fullName evidence="3">Acetyltransferase (GNAT) family protein</fullName>
    </recommendedName>
</protein>
<evidence type="ECO:0008006" key="3">
    <source>
        <dbReference type="Google" id="ProtNLM"/>
    </source>
</evidence>